<proteinExistence type="inferred from homology"/>
<dbReference type="EMBL" id="DOEK01000008">
    <property type="protein sequence ID" value="HBP28758.1"/>
    <property type="molecule type" value="Genomic_DNA"/>
</dbReference>
<dbReference type="SUPFAM" id="SSF53850">
    <property type="entry name" value="Periplasmic binding protein-like II"/>
    <property type="match status" value="1"/>
</dbReference>
<dbReference type="NCBIfam" id="NF037995">
    <property type="entry name" value="TRAP_S1"/>
    <property type="match status" value="1"/>
</dbReference>
<organism evidence="4 5">
    <name type="scientific">Advenella kashmirensis</name>
    <dbReference type="NCBI Taxonomy" id="310575"/>
    <lineage>
        <taxon>Bacteria</taxon>
        <taxon>Pseudomonadati</taxon>
        <taxon>Pseudomonadota</taxon>
        <taxon>Betaproteobacteria</taxon>
        <taxon>Burkholderiales</taxon>
        <taxon>Alcaligenaceae</taxon>
    </lineage>
</organism>
<evidence type="ECO:0000313" key="5">
    <source>
        <dbReference type="Proteomes" id="UP000264036"/>
    </source>
</evidence>
<gene>
    <name evidence="4" type="ORF">DD666_05015</name>
</gene>
<dbReference type="InterPro" id="IPR004682">
    <property type="entry name" value="TRAP_DctP"/>
</dbReference>
<protein>
    <submittedName>
        <fullName evidence="4">Transporter</fullName>
    </submittedName>
</protein>
<dbReference type="InterPro" id="IPR018389">
    <property type="entry name" value="DctP_fam"/>
</dbReference>
<dbReference type="PANTHER" id="PTHR33376:SF7">
    <property type="entry name" value="C4-DICARBOXYLATE-BINDING PROTEIN DCTB"/>
    <property type="match status" value="1"/>
</dbReference>
<dbReference type="AlphaFoldDB" id="A0A356LDA8"/>
<dbReference type="Pfam" id="PF03480">
    <property type="entry name" value="DctP"/>
    <property type="match status" value="1"/>
</dbReference>
<dbReference type="Proteomes" id="UP000264036">
    <property type="component" value="Unassembled WGS sequence"/>
</dbReference>
<evidence type="ECO:0000256" key="1">
    <source>
        <dbReference type="ARBA" id="ARBA00009023"/>
    </source>
</evidence>
<name>A0A356LDA8_9BURK</name>
<dbReference type="PANTHER" id="PTHR33376">
    <property type="match status" value="1"/>
</dbReference>
<dbReference type="Gene3D" id="3.40.190.170">
    <property type="entry name" value="Bacterial extracellular solute-binding protein, family 7"/>
    <property type="match status" value="1"/>
</dbReference>
<evidence type="ECO:0000313" key="4">
    <source>
        <dbReference type="EMBL" id="HBP28758.1"/>
    </source>
</evidence>
<keyword evidence="2" id="KW-0813">Transport</keyword>
<reference evidence="4 5" key="1">
    <citation type="journal article" date="2018" name="Nat. Biotechnol.">
        <title>A standardized bacterial taxonomy based on genome phylogeny substantially revises the tree of life.</title>
        <authorList>
            <person name="Parks D.H."/>
            <person name="Chuvochina M."/>
            <person name="Waite D.W."/>
            <person name="Rinke C."/>
            <person name="Skarshewski A."/>
            <person name="Chaumeil P.A."/>
            <person name="Hugenholtz P."/>
        </authorList>
    </citation>
    <scope>NUCLEOTIDE SEQUENCE [LARGE SCALE GENOMIC DNA]</scope>
    <source>
        <strain evidence="4">UBA10707</strain>
    </source>
</reference>
<dbReference type="CDD" id="cd13603">
    <property type="entry name" value="PBP2_TRAP_Siap_TeaA_like"/>
    <property type="match status" value="1"/>
</dbReference>
<comment type="caution">
    <text evidence="4">The sequence shown here is derived from an EMBL/GenBank/DDBJ whole genome shotgun (WGS) entry which is preliminary data.</text>
</comment>
<dbReference type="GO" id="GO:0030288">
    <property type="term" value="C:outer membrane-bounded periplasmic space"/>
    <property type="evidence" value="ECO:0007669"/>
    <property type="project" value="InterPro"/>
</dbReference>
<accession>A0A356LDA8</accession>
<comment type="similarity">
    <text evidence="1">Belongs to the bacterial solute-binding protein 7 family.</text>
</comment>
<dbReference type="PIRSF" id="PIRSF006470">
    <property type="entry name" value="DctB"/>
    <property type="match status" value="1"/>
</dbReference>
<dbReference type="GO" id="GO:0055085">
    <property type="term" value="P:transmembrane transport"/>
    <property type="evidence" value="ECO:0007669"/>
    <property type="project" value="InterPro"/>
</dbReference>
<evidence type="ECO:0000256" key="2">
    <source>
        <dbReference type="ARBA" id="ARBA00022448"/>
    </source>
</evidence>
<sequence>MHKLLKRSSIGLLVAGFTLALLAGQSVNAAPIKLRLAHVFAIGSPVDESSKQFANIIKEKTNGEIDISVFPNSQLGGDETIARDISRGSLDIAFVNPGSLSGLDPLLDIHYLPYIVADFTQADKIFYNPDGIIQRTLRETLKKHKMESLGFFELEFRALTNSKHPVETVADLKGLKIRVPGSAGIRGFFDEAGAQAVTMPFPELFTALQQGTVDGQDNGASITHNSRLFEAQKFMTELNHVYAMGAIVSSQRVWNKLDDSQKALFRETAAKVSAEEIRKNRQMNAEYMKKIETGGIKIHKLAPQALAQFKAVGDKVWEKLTPTYGQERIEALRAEVQALTKK</sequence>
<evidence type="ECO:0000256" key="3">
    <source>
        <dbReference type="ARBA" id="ARBA00022729"/>
    </source>
</evidence>
<dbReference type="InterPro" id="IPR038404">
    <property type="entry name" value="TRAP_DctP_sf"/>
</dbReference>
<dbReference type="NCBIfam" id="TIGR00787">
    <property type="entry name" value="dctP"/>
    <property type="match status" value="1"/>
</dbReference>
<keyword evidence="3" id="KW-0732">Signal</keyword>